<comment type="caution">
    <text evidence="1">The sequence shown here is derived from an EMBL/GenBank/DDBJ whole genome shotgun (WGS) entry which is preliminary data.</text>
</comment>
<proteinExistence type="predicted"/>
<dbReference type="Proteomes" id="UP001219525">
    <property type="component" value="Unassembled WGS sequence"/>
</dbReference>
<dbReference type="AlphaFoldDB" id="A0AAD6VFT9"/>
<accession>A0AAD6VFT9</accession>
<name>A0AAD6VFT9_9AGAR</name>
<sequence>MNCSDNVGDPLRKEFMDASVIFHLDERERAELSAARAGKDLSLVFSRIERTRRLSPHLSTFVDAYSVIIEPFISTSAPIWGPIVFALQLSMDSDWALLASPPPHASLDLDTILEVFDDISDHLTRLVASNQEFFGDEVVKKTLSLIYGDVIKICLQIISTIPRDSQRWSGLGRVGRLFITLSRSTGRIIALRNQIPQNLGFSSGAVVALKVLQTEFHQHAEFIADYAVKTRAASESFNSIQSFLHPPPPSRAEVNISTMPPDIILEIFSIVRVTGRCRWWINCFSFASTSRHIRACCMPALFRRAYLRVSEIPSYDPGEKILRCFRHCSISAPEVPVQPAMMNRLLLWLPRMQSLESITFSYASMVPFSVVEKVLTSLPLLRTLDIMHTPCPLIPPFGGFSGHIRQFSFTPTLKLVSPPEVRQRQVFDPPDDEEVSAVSAALHSALRQLRRTVETLDVPVWCFPLEQLRGTPWTGLRVLSLRGYLPENRRPTPTILGLFPHLESLEIEVVRTDPSLIENPHYLWVDSEDARFPSQLKHLSLIDVGTMDPIFRHLPADLDSLSIIDTRSRKYGINFEVPGYDDDYRTWLTHAEIKSTTAGNPQSFAGLTYLRMSISNGRQSGHWYYTGEGDGRFYYAEIPLDLLHILAASCPLLGRLDLHFQRQRFLLPSPEDFAEALSPIRHTLGTLCIEQPHWDGMPAYPKHLTSHRKASQKQWFDFIHAWLSALNGADMIASPSSIRFTNFARHINELTDYDKHFTEGDEDWYFYSEPVRNPHLLRYSAWRHS</sequence>
<evidence type="ECO:0000313" key="2">
    <source>
        <dbReference type="Proteomes" id="UP001219525"/>
    </source>
</evidence>
<dbReference type="SUPFAM" id="SSF52047">
    <property type="entry name" value="RNI-like"/>
    <property type="match status" value="1"/>
</dbReference>
<keyword evidence="2" id="KW-1185">Reference proteome</keyword>
<gene>
    <name evidence="1" type="ORF">GGX14DRAFT_453870</name>
</gene>
<organism evidence="1 2">
    <name type="scientific">Mycena pura</name>
    <dbReference type="NCBI Taxonomy" id="153505"/>
    <lineage>
        <taxon>Eukaryota</taxon>
        <taxon>Fungi</taxon>
        <taxon>Dikarya</taxon>
        <taxon>Basidiomycota</taxon>
        <taxon>Agaricomycotina</taxon>
        <taxon>Agaricomycetes</taxon>
        <taxon>Agaricomycetidae</taxon>
        <taxon>Agaricales</taxon>
        <taxon>Marasmiineae</taxon>
        <taxon>Mycenaceae</taxon>
        <taxon>Mycena</taxon>
    </lineage>
</organism>
<evidence type="ECO:0000313" key="1">
    <source>
        <dbReference type="EMBL" id="KAJ7208537.1"/>
    </source>
</evidence>
<protein>
    <submittedName>
        <fullName evidence="1">Uncharacterized protein</fullName>
    </submittedName>
</protein>
<dbReference type="EMBL" id="JARJCW010000033">
    <property type="protein sequence ID" value="KAJ7208537.1"/>
    <property type="molecule type" value="Genomic_DNA"/>
</dbReference>
<reference evidence="1" key="1">
    <citation type="submission" date="2023-03" db="EMBL/GenBank/DDBJ databases">
        <title>Massive genome expansion in bonnet fungi (Mycena s.s.) driven by repeated elements and novel gene families across ecological guilds.</title>
        <authorList>
            <consortium name="Lawrence Berkeley National Laboratory"/>
            <person name="Harder C.B."/>
            <person name="Miyauchi S."/>
            <person name="Viragh M."/>
            <person name="Kuo A."/>
            <person name="Thoen E."/>
            <person name="Andreopoulos B."/>
            <person name="Lu D."/>
            <person name="Skrede I."/>
            <person name="Drula E."/>
            <person name="Henrissat B."/>
            <person name="Morin E."/>
            <person name="Kohler A."/>
            <person name="Barry K."/>
            <person name="LaButti K."/>
            <person name="Morin E."/>
            <person name="Salamov A."/>
            <person name="Lipzen A."/>
            <person name="Mereny Z."/>
            <person name="Hegedus B."/>
            <person name="Baldrian P."/>
            <person name="Stursova M."/>
            <person name="Weitz H."/>
            <person name="Taylor A."/>
            <person name="Grigoriev I.V."/>
            <person name="Nagy L.G."/>
            <person name="Martin F."/>
            <person name="Kauserud H."/>
        </authorList>
    </citation>
    <scope>NUCLEOTIDE SEQUENCE</scope>
    <source>
        <strain evidence="1">9144</strain>
    </source>
</reference>